<dbReference type="Proteomes" id="UP001500171">
    <property type="component" value="Unassembled WGS sequence"/>
</dbReference>
<evidence type="ECO:0000256" key="7">
    <source>
        <dbReference type="ARBA" id="ARBA00022692"/>
    </source>
</evidence>
<dbReference type="NCBIfam" id="TIGR00830">
    <property type="entry name" value="PTBA"/>
    <property type="match status" value="1"/>
</dbReference>
<feature type="transmembrane region" description="Helical" evidence="12">
    <location>
        <begin position="276"/>
        <end position="303"/>
    </location>
</feature>
<dbReference type="InterPro" id="IPR018113">
    <property type="entry name" value="PTrfase_EIIB_Cys"/>
</dbReference>
<evidence type="ECO:0000313" key="17">
    <source>
        <dbReference type="Proteomes" id="UP001500171"/>
    </source>
</evidence>
<evidence type="ECO:0000256" key="8">
    <source>
        <dbReference type="ARBA" id="ARBA00022777"/>
    </source>
</evidence>
<evidence type="ECO:0000259" key="14">
    <source>
        <dbReference type="PROSITE" id="PS51098"/>
    </source>
</evidence>
<dbReference type="EMBL" id="BAABHY010000006">
    <property type="protein sequence ID" value="GAA5113684.1"/>
    <property type="molecule type" value="Genomic_DNA"/>
</dbReference>
<sequence length="622" mass="66673">MDYQSIASQILELVGGKKNVRGLTHCFTRLRFQLIDTSKAVKDKLLQTEGVISVVESNGQYQVVLGNKVTKVYEALQPLLGDLANNAQGQEKVALGTRILNVITAIFTPMIPAIAASGMLKGILAVAVMMGTSFYATDIKKSDTYIILNAASDAVFYFMPIILGYASARVFKTNEFIAMILGATLCYPALVALMLGQNSISLFNITITKANYVSSVIPIIIAVFILSYVQRFFDKYVPEVLKIIMVPTLSLLVMVPLTLIVFGPIGIYIGEFVNWIYYYIMDFSPILLGAFIGGIWCVLVIFGAHRAVVPIGINDVAQTGRQNLLAFAGAANFSQAGAALGVFFKTKNKNLKTVAASATVTALFGITEPAIYGANLRLKKPMIYAVICGAIGGGLMGWGGSYGTAFANQGVLTIPVYANAGTKAFVCYLLGCAIAFFGACIMTVVLGFTDIPNDDKQADKPKETDKQPPHDLDHALMSPVSGKVIALADVKDDVFASGAMGKGIAVLPNKGEIVAPEDCTVSVLYPTLHAIGLQLDSGIEILIHIGIDTVNLQGQYFTAHVKAGEHITKGTKIVSFDIEKIKQAGYDLTTSIIVVNSQQYATIAPTAQTQIETNNQLLQIQA</sequence>
<keyword evidence="10 12" id="KW-0472">Membrane</keyword>
<dbReference type="PANTHER" id="PTHR30175">
    <property type="entry name" value="PHOSPHOTRANSFERASE SYSTEM TRANSPORT PROTEIN"/>
    <property type="match status" value="1"/>
</dbReference>
<evidence type="ECO:0000256" key="9">
    <source>
        <dbReference type="ARBA" id="ARBA00022989"/>
    </source>
</evidence>
<keyword evidence="7 12" id="KW-0812">Transmembrane</keyword>
<evidence type="ECO:0000256" key="10">
    <source>
        <dbReference type="ARBA" id="ARBA00023136"/>
    </source>
</evidence>
<evidence type="ECO:0000256" key="4">
    <source>
        <dbReference type="ARBA" id="ARBA00022597"/>
    </source>
</evidence>
<evidence type="ECO:0000256" key="1">
    <source>
        <dbReference type="ARBA" id="ARBA00004651"/>
    </source>
</evidence>
<dbReference type="Gene3D" id="3.30.1360.60">
    <property type="entry name" value="Glucose permease domain IIB"/>
    <property type="match status" value="1"/>
</dbReference>
<feature type="transmembrane region" description="Helical" evidence="12">
    <location>
        <begin position="210"/>
        <end position="229"/>
    </location>
</feature>
<dbReference type="NCBIfam" id="TIGR01995">
    <property type="entry name" value="PTS-II-ABC-beta"/>
    <property type="match status" value="1"/>
</dbReference>
<dbReference type="InterPro" id="IPR011297">
    <property type="entry name" value="PTS_IIABC_b_glu"/>
</dbReference>
<evidence type="ECO:0000259" key="15">
    <source>
        <dbReference type="PROSITE" id="PS51103"/>
    </source>
</evidence>
<feature type="domain" description="PTS EIIB type-1" evidence="14">
    <location>
        <begin position="4"/>
        <end position="86"/>
    </location>
</feature>
<dbReference type="PROSITE" id="PS51093">
    <property type="entry name" value="PTS_EIIA_TYPE_1"/>
    <property type="match status" value="1"/>
</dbReference>
<dbReference type="PROSITE" id="PS00371">
    <property type="entry name" value="PTS_EIIA_TYPE_1_HIS"/>
    <property type="match status" value="1"/>
</dbReference>
<evidence type="ECO:0000259" key="13">
    <source>
        <dbReference type="PROSITE" id="PS51093"/>
    </source>
</evidence>
<keyword evidence="8" id="KW-0418">Kinase</keyword>
<dbReference type="RefSeq" id="WP_345492216.1">
    <property type="nucleotide sequence ID" value="NZ_BAABHY010000006.1"/>
</dbReference>
<feature type="transmembrane region" description="Helical" evidence="12">
    <location>
        <begin position="249"/>
        <end position="270"/>
    </location>
</feature>
<dbReference type="Pfam" id="PF02378">
    <property type="entry name" value="PTS_EIIC"/>
    <property type="match status" value="1"/>
</dbReference>
<protein>
    <submittedName>
        <fullName evidence="16">Beta-glucoside-specific PTS transporter subunit IIABC</fullName>
    </submittedName>
</protein>
<dbReference type="InterPro" id="IPR013013">
    <property type="entry name" value="PTS_EIIC_1"/>
</dbReference>
<dbReference type="PROSITE" id="PS51098">
    <property type="entry name" value="PTS_EIIB_TYPE_1"/>
    <property type="match status" value="1"/>
</dbReference>
<feature type="domain" description="PTS EIIC type-1" evidence="15">
    <location>
        <begin position="101"/>
        <end position="462"/>
    </location>
</feature>
<evidence type="ECO:0000256" key="12">
    <source>
        <dbReference type="SAM" id="Phobius"/>
    </source>
</evidence>
<keyword evidence="9 12" id="KW-1133">Transmembrane helix</keyword>
<keyword evidence="4" id="KW-0762">Sugar transport</keyword>
<dbReference type="InterPro" id="IPR001996">
    <property type="entry name" value="PTS_IIB_1"/>
</dbReference>
<keyword evidence="5" id="KW-0808">Transferase</keyword>
<keyword evidence="2" id="KW-0813">Transport</keyword>
<keyword evidence="17" id="KW-1185">Reference proteome</keyword>
<dbReference type="SUPFAM" id="SSF51261">
    <property type="entry name" value="Duplicated hybrid motif"/>
    <property type="match status" value="1"/>
</dbReference>
<feature type="transmembrane region" description="Helical" evidence="12">
    <location>
        <begin position="324"/>
        <end position="344"/>
    </location>
</feature>
<name>A0ABP9NB76_9GAMM</name>
<dbReference type="InterPro" id="IPR003352">
    <property type="entry name" value="PTS_EIIC"/>
</dbReference>
<feature type="domain" description="PTS EIIA type-1" evidence="13">
    <location>
        <begin position="492"/>
        <end position="596"/>
    </location>
</feature>
<dbReference type="PROSITE" id="PS51103">
    <property type="entry name" value="PTS_EIIC_TYPE_1"/>
    <property type="match status" value="1"/>
</dbReference>
<organism evidence="16 17">
    <name type="scientific">Orbus sasakiae</name>
    <dbReference type="NCBI Taxonomy" id="1078475"/>
    <lineage>
        <taxon>Bacteria</taxon>
        <taxon>Pseudomonadati</taxon>
        <taxon>Pseudomonadota</taxon>
        <taxon>Gammaproteobacteria</taxon>
        <taxon>Orbales</taxon>
        <taxon>Orbaceae</taxon>
        <taxon>Orbus</taxon>
    </lineage>
</organism>
<dbReference type="InterPro" id="IPR001127">
    <property type="entry name" value="PTS_EIIA_1_perm"/>
</dbReference>
<comment type="caution">
    <text evidence="16">The sequence shown here is derived from an EMBL/GenBank/DDBJ whole genome shotgun (WGS) entry which is preliminary data.</text>
</comment>
<dbReference type="Pfam" id="PF00358">
    <property type="entry name" value="PTS_EIIA_1"/>
    <property type="match status" value="1"/>
</dbReference>
<dbReference type="PROSITE" id="PS01035">
    <property type="entry name" value="PTS_EIIB_TYPE_1_CYS"/>
    <property type="match status" value="1"/>
</dbReference>
<keyword evidence="6" id="KW-0598">Phosphotransferase system</keyword>
<evidence type="ECO:0000256" key="5">
    <source>
        <dbReference type="ARBA" id="ARBA00022679"/>
    </source>
</evidence>
<evidence type="ECO:0000256" key="6">
    <source>
        <dbReference type="ARBA" id="ARBA00022683"/>
    </source>
</evidence>
<gene>
    <name evidence="16" type="ORF">GCM10023211_22170</name>
</gene>
<dbReference type="Pfam" id="PF00367">
    <property type="entry name" value="PTS_EIIB"/>
    <property type="match status" value="1"/>
</dbReference>
<evidence type="ECO:0000256" key="2">
    <source>
        <dbReference type="ARBA" id="ARBA00022448"/>
    </source>
</evidence>
<feature type="transmembrane region" description="Helical" evidence="12">
    <location>
        <begin position="176"/>
        <end position="195"/>
    </location>
</feature>
<evidence type="ECO:0000256" key="11">
    <source>
        <dbReference type="PROSITE-ProRule" id="PRU00421"/>
    </source>
</evidence>
<dbReference type="InterPro" id="IPR050558">
    <property type="entry name" value="PTS_Sugar-Specific_Components"/>
</dbReference>
<feature type="transmembrane region" description="Helical" evidence="12">
    <location>
        <begin position="350"/>
        <end position="371"/>
    </location>
</feature>
<evidence type="ECO:0000313" key="16">
    <source>
        <dbReference type="EMBL" id="GAA5113684.1"/>
    </source>
</evidence>
<reference evidence="17" key="1">
    <citation type="journal article" date="2019" name="Int. J. Syst. Evol. Microbiol.">
        <title>The Global Catalogue of Microorganisms (GCM) 10K type strain sequencing project: providing services to taxonomists for standard genome sequencing and annotation.</title>
        <authorList>
            <consortium name="The Broad Institute Genomics Platform"/>
            <consortium name="The Broad Institute Genome Sequencing Center for Infectious Disease"/>
            <person name="Wu L."/>
            <person name="Ma J."/>
        </authorList>
    </citation>
    <scope>NUCLEOTIDE SEQUENCE [LARGE SCALE GENOMIC DNA]</scope>
    <source>
        <strain evidence="17">JCM 18050</strain>
    </source>
</reference>
<feature type="transmembrane region" description="Helical" evidence="12">
    <location>
        <begin position="144"/>
        <end position="164"/>
    </location>
</feature>
<dbReference type="Gene3D" id="2.70.70.10">
    <property type="entry name" value="Glucose Permease (Domain IIA)"/>
    <property type="match status" value="1"/>
</dbReference>
<accession>A0ABP9NB76</accession>
<dbReference type="CDD" id="cd00212">
    <property type="entry name" value="PTS_IIB_glc"/>
    <property type="match status" value="1"/>
</dbReference>
<keyword evidence="3" id="KW-1003">Cell membrane</keyword>
<comment type="subcellular location">
    <subcellularLocation>
        <location evidence="1">Cell membrane</location>
        <topology evidence="1">Multi-pass membrane protein</topology>
    </subcellularLocation>
</comment>
<feature type="transmembrane region" description="Helical" evidence="12">
    <location>
        <begin position="99"/>
        <end position="124"/>
    </location>
</feature>
<dbReference type="SUPFAM" id="SSF55604">
    <property type="entry name" value="Glucose permease domain IIB"/>
    <property type="match status" value="1"/>
</dbReference>
<dbReference type="InterPro" id="IPR011055">
    <property type="entry name" value="Dup_hybrid_motif"/>
</dbReference>
<dbReference type="InterPro" id="IPR036878">
    <property type="entry name" value="Glu_permease_IIB"/>
</dbReference>
<proteinExistence type="predicted"/>
<feature type="transmembrane region" description="Helical" evidence="12">
    <location>
        <begin position="425"/>
        <end position="448"/>
    </location>
</feature>
<dbReference type="PANTHER" id="PTHR30175:SF1">
    <property type="entry name" value="PTS SYSTEM ARBUTIN-, CELLOBIOSE-, AND SALICIN-SPECIFIC EIIBC COMPONENT-RELATED"/>
    <property type="match status" value="1"/>
</dbReference>
<evidence type="ECO:0000256" key="3">
    <source>
        <dbReference type="ARBA" id="ARBA00022475"/>
    </source>
</evidence>
<feature type="active site" description="Phosphocysteine intermediate; for EIIB activity" evidence="11">
    <location>
        <position position="26"/>
    </location>
</feature>
<feature type="transmembrane region" description="Helical" evidence="12">
    <location>
        <begin position="383"/>
        <end position="405"/>
    </location>
</feature>